<comment type="caution">
    <text evidence="2">The sequence shown here is derived from an EMBL/GenBank/DDBJ whole genome shotgun (WGS) entry which is preliminary data.</text>
</comment>
<sequence>MKQSVIRQRRGSFDSQIFSSLLQSNFIVGDQKKLIDDEIINYQIDDEFEMIEKQPKNIPIPLYNNDQLHKISKNQFLGENQKLQLAATLIQQRGIPYLKRKAIWMTFIEKGDAKIYFSKKPPYLVEDQINKDVPRTGYDDKMNTKKYNTLLYRILCAYAIYNPKIGYTQGMNIICGKIILLLSIDGNDKQLEEDVEVFEDEEEMFWMFVHLMKSMQDLFIQDVPGILRRIQQLEQMLQSRCNEIIVHLQCNNIENLCQCFSQYYFTMLMQKQEKKFARLILEMFLLYGEAFIQNFIVGVLEFYQMKITRMNELEKLMPFFRDTMITSYYQELKKLKKQNQIIQHFQQYHYFDVEPYFGNVQPIIQIVQKQEIHLNPKNIFKLLPKIWFGKVLGQ</sequence>
<dbReference type="PANTHER" id="PTHR22957:SF661">
    <property type="entry name" value="GH16847P"/>
    <property type="match status" value="1"/>
</dbReference>
<organism evidence="2 3">
    <name type="scientific">Paramecium octaurelia</name>
    <dbReference type="NCBI Taxonomy" id="43137"/>
    <lineage>
        <taxon>Eukaryota</taxon>
        <taxon>Sar</taxon>
        <taxon>Alveolata</taxon>
        <taxon>Ciliophora</taxon>
        <taxon>Intramacronucleata</taxon>
        <taxon>Oligohymenophorea</taxon>
        <taxon>Peniculida</taxon>
        <taxon>Parameciidae</taxon>
        <taxon>Paramecium</taxon>
    </lineage>
</organism>
<dbReference type="OrthoDB" id="294251at2759"/>
<accession>A0A8S1T227</accession>
<evidence type="ECO:0000313" key="2">
    <source>
        <dbReference type="EMBL" id="CAD8146540.1"/>
    </source>
</evidence>
<keyword evidence="3" id="KW-1185">Reference proteome</keyword>
<dbReference type="Pfam" id="PF00566">
    <property type="entry name" value="RabGAP-TBC"/>
    <property type="match status" value="1"/>
</dbReference>
<feature type="domain" description="Rab-GAP TBC" evidence="1">
    <location>
        <begin position="94"/>
        <end position="288"/>
    </location>
</feature>
<protein>
    <recommendedName>
        <fullName evidence="1">Rab-GAP TBC domain-containing protein</fullName>
    </recommendedName>
</protein>
<dbReference type="InterPro" id="IPR000195">
    <property type="entry name" value="Rab-GAP-TBC_dom"/>
</dbReference>
<dbReference type="FunFam" id="1.10.8.270:FF:000084">
    <property type="entry name" value="Uncharacterized protein"/>
    <property type="match status" value="1"/>
</dbReference>
<dbReference type="OMA" id="CAYAIYN"/>
<evidence type="ECO:0000259" key="1">
    <source>
        <dbReference type="PROSITE" id="PS50086"/>
    </source>
</evidence>
<dbReference type="AlphaFoldDB" id="A0A8S1T227"/>
<reference evidence="2" key="1">
    <citation type="submission" date="2021-01" db="EMBL/GenBank/DDBJ databases">
        <authorList>
            <consortium name="Genoscope - CEA"/>
            <person name="William W."/>
        </authorList>
    </citation>
    <scope>NUCLEOTIDE SEQUENCE</scope>
</reference>
<gene>
    <name evidence="2" type="ORF">POCTA_138.1.T0180354</name>
</gene>
<dbReference type="GO" id="GO:0005096">
    <property type="term" value="F:GTPase activator activity"/>
    <property type="evidence" value="ECO:0007669"/>
    <property type="project" value="TreeGrafter"/>
</dbReference>
<proteinExistence type="predicted"/>
<dbReference type="SMART" id="SM00164">
    <property type="entry name" value="TBC"/>
    <property type="match status" value="1"/>
</dbReference>
<evidence type="ECO:0000313" key="3">
    <source>
        <dbReference type="Proteomes" id="UP000683925"/>
    </source>
</evidence>
<name>A0A8S1T227_PAROT</name>
<dbReference type="Proteomes" id="UP000683925">
    <property type="component" value="Unassembled WGS sequence"/>
</dbReference>
<dbReference type="EMBL" id="CAJJDP010000018">
    <property type="protein sequence ID" value="CAD8146540.1"/>
    <property type="molecule type" value="Genomic_DNA"/>
</dbReference>
<dbReference type="PROSITE" id="PS50086">
    <property type="entry name" value="TBC_RABGAP"/>
    <property type="match status" value="1"/>
</dbReference>
<dbReference type="PANTHER" id="PTHR22957">
    <property type="entry name" value="TBC1 DOMAIN FAMILY MEMBER GTPASE-ACTIVATING PROTEIN"/>
    <property type="match status" value="1"/>
</dbReference>